<reference evidence="2 3" key="1">
    <citation type="journal article" date="2019" name="Int. J. Syst. Evol. Microbiol.">
        <title>The Global Catalogue of Microorganisms (GCM) 10K type strain sequencing project: providing services to taxonomists for standard genome sequencing and annotation.</title>
        <authorList>
            <consortium name="The Broad Institute Genomics Platform"/>
            <consortium name="The Broad Institute Genome Sequencing Center for Infectious Disease"/>
            <person name="Wu L."/>
            <person name="Ma J."/>
        </authorList>
    </citation>
    <scope>NUCLEOTIDE SEQUENCE [LARGE SCALE GENOMIC DNA]</scope>
    <source>
        <strain evidence="2 3">JCM 14322</strain>
    </source>
</reference>
<dbReference type="Proteomes" id="UP001500002">
    <property type="component" value="Unassembled WGS sequence"/>
</dbReference>
<comment type="caution">
    <text evidence="2">The sequence shown here is derived from an EMBL/GenBank/DDBJ whole genome shotgun (WGS) entry which is preliminary data.</text>
</comment>
<accession>A0ABN2LVV5</accession>
<proteinExistence type="predicted"/>
<dbReference type="InterPro" id="IPR036249">
    <property type="entry name" value="Thioredoxin-like_sf"/>
</dbReference>
<evidence type="ECO:0000259" key="1">
    <source>
        <dbReference type="PROSITE" id="PS51352"/>
    </source>
</evidence>
<dbReference type="InterPro" id="IPR013740">
    <property type="entry name" value="Redoxin"/>
</dbReference>
<evidence type="ECO:0000313" key="2">
    <source>
        <dbReference type="EMBL" id="GAA1800816.1"/>
    </source>
</evidence>
<dbReference type="Gene3D" id="3.40.30.10">
    <property type="entry name" value="Glutaredoxin"/>
    <property type="match status" value="1"/>
</dbReference>
<protein>
    <submittedName>
        <fullName evidence="2">Peroxiredoxin family protein</fullName>
    </submittedName>
</protein>
<gene>
    <name evidence="2" type="ORF">GCM10009749_06120</name>
</gene>
<dbReference type="InterPro" id="IPR013766">
    <property type="entry name" value="Thioredoxin_domain"/>
</dbReference>
<keyword evidence="3" id="KW-1185">Reference proteome</keyword>
<organism evidence="2 3">
    <name type="scientific">Agromyces neolithicus</name>
    <dbReference type="NCBI Taxonomy" id="269420"/>
    <lineage>
        <taxon>Bacteria</taxon>
        <taxon>Bacillati</taxon>
        <taxon>Actinomycetota</taxon>
        <taxon>Actinomycetes</taxon>
        <taxon>Micrococcales</taxon>
        <taxon>Microbacteriaceae</taxon>
        <taxon>Agromyces</taxon>
    </lineage>
</organism>
<dbReference type="SUPFAM" id="SSF52833">
    <property type="entry name" value="Thioredoxin-like"/>
    <property type="match status" value="1"/>
</dbReference>
<name>A0ABN2LVV5_9MICO</name>
<dbReference type="EMBL" id="BAAANJ010000001">
    <property type="protein sequence ID" value="GAA1800816.1"/>
    <property type="molecule type" value="Genomic_DNA"/>
</dbReference>
<feature type="domain" description="Thioredoxin" evidence="1">
    <location>
        <begin position="7"/>
        <end position="148"/>
    </location>
</feature>
<dbReference type="PROSITE" id="PS51352">
    <property type="entry name" value="THIOREDOXIN_2"/>
    <property type="match status" value="1"/>
</dbReference>
<evidence type="ECO:0000313" key="3">
    <source>
        <dbReference type="Proteomes" id="UP001500002"/>
    </source>
</evidence>
<dbReference type="Pfam" id="PF08534">
    <property type="entry name" value="Redoxin"/>
    <property type="match status" value="1"/>
</dbReference>
<sequence length="148" mass="15461">MTDIAIPAKGTRLPDLDLVDARGESHPLSNVIAGRSAVVFFMRSHTCPVCHSHIRELERLAERGALADAVAIVVTPGGASEAAAVARRTSLPVLASGAQHSSIGLGRFLFLQHSGTFVLDPTGHVISARTSALPTSSFSSREVRAALA</sequence>